<feature type="domain" description="Nudix hydrolase" evidence="5">
    <location>
        <begin position="4"/>
        <end position="147"/>
    </location>
</feature>
<dbReference type="PROSITE" id="PS00893">
    <property type="entry name" value="NUDIX_BOX"/>
    <property type="match status" value="1"/>
</dbReference>
<name>A0A1B7I0H5_9ENTR</name>
<comment type="similarity">
    <text evidence="4">Belongs to the Nudix hydrolase family.</text>
</comment>
<gene>
    <name evidence="6" type="ORF">M977_02011</name>
</gene>
<dbReference type="EC" id="3.-.-.-" evidence="6"/>
<dbReference type="EMBL" id="LXEP01000019">
    <property type="protein sequence ID" value="OAT21480.1"/>
    <property type="molecule type" value="Genomic_DNA"/>
</dbReference>
<dbReference type="InterPro" id="IPR015797">
    <property type="entry name" value="NUDIX_hydrolase-like_dom_sf"/>
</dbReference>
<dbReference type="PANTHER" id="PTHR43046">
    <property type="entry name" value="GDP-MANNOSE MANNOSYL HYDROLASE"/>
    <property type="match status" value="1"/>
</dbReference>
<dbReference type="SUPFAM" id="SSF55811">
    <property type="entry name" value="Nudix"/>
    <property type="match status" value="1"/>
</dbReference>
<dbReference type="Proteomes" id="UP000078504">
    <property type="component" value="Unassembled WGS sequence"/>
</dbReference>
<evidence type="ECO:0000256" key="1">
    <source>
        <dbReference type="ARBA" id="ARBA00001946"/>
    </source>
</evidence>
<dbReference type="InterPro" id="IPR000086">
    <property type="entry name" value="NUDIX_hydrolase_dom"/>
</dbReference>
<dbReference type="PRINTS" id="PR00502">
    <property type="entry name" value="NUDIXFAMILY"/>
</dbReference>
<dbReference type="InterPro" id="IPR020476">
    <property type="entry name" value="Nudix_hydrolase"/>
</dbReference>
<dbReference type="Pfam" id="PF00293">
    <property type="entry name" value="NUDIX"/>
    <property type="match status" value="1"/>
</dbReference>
<evidence type="ECO:0000313" key="7">
    <source>
        <dbReference type="Proteomes" id="UP000078504"/>
    </source>
</evidence>
<dbReference type="CDD" id="cd04685">
    <property type="entry name" value="NUDIX_Hydrolase"/>
    <property type="match status" value="1"/>
</dbReference>
<organism evidence="6 7">
    <name type="scientific">Buttiauxella gaviniae ATCC 51604</name>
    <dbReference type="NCBI Taxonomy" id="1354253"/>
    <lineage>
        <taxon>Bacteria</taxon>
        <taxon>Pseudomonadati</taxon>
        <taxon>Pseudomonadota</taxon>
        <taxon>Gammaproteobacteria</taxon>
        <taxon>Enterobacterales</taxon>
        <taxon>Enterobacteriaceae</taxon>
        <taxon>Buttiauxella</taxon>
    </lineage>
</organism>
<reference evidence="6 7" key="1">
    <citation type="submission" date="2016-04" db="EMBL/GenBank/DDBJ databases">
        <title>ATOL: Assembling a taxonomically balanced genome-scale reconstruction of the evolutionary history of the Enterobacteriaceae.</title>
        <authorList>
            <person name="Plunkett G.III."/>
            <person name="Neeno-Eckwall E.C."/>
            <person name="Glasner J.D."/>
            <person name="Perna N.T."/>
        </authorList>
    </citation>
    <scope>NUCLEOTIDE SEQUENCE [LARGE SCALE GENOMIC DNA]</scope>
    <source>
        <strain evidence="6 7">ATCC 51604</strain>
    </source>
</reference>
<dbReference type="InterPro" id="IPR020084">
    <property type="entry name" value="NUDIX_hydrolase_CS"/>
</dbReference>
<evidence type="ECO:0000256" key="4">
    <source>
        <dbReference type="RuleBase" id="RU003476"/>
    </source>
</evidence>
<keyword evidence="2 4" id="KW-0378">Hydrolase</keyword>
<evidence type="ECO:0000256" key="2">
    <source>
        <dbReference type="ARBA" id="ARBA00022801"/>
    </source>
</evidence>
<comment type="cofactor">
    <cofactor evidence="1">
        <name>Mg(2+)</name>
        <dbReference type="ChEBI" id="CHEBI:18420"/>
    </cofactor>
</comment>
<evidence type="ECO:0000256" key="3">
    <source>
        <dbReference type="ARBA" id="ARBA00022842"/>
    </source>
</evidence>
<sequence length="156" mass="17631">MKIRTRPSSRLLILNNSGAVLLFRFSHRDDALEGKVYWATPGGGLEPGESFEQAAIRELHEETGLVRLECGPSVARRTFMMQLPSGETVQADERFYVINASESELSQAGWSENEKRVISQQKWWTQSELLETDEVIFPEGLTTILAEIVDDEESEN</sequence>
<dbReference type="PROSITE" id="PS51462">
    <property type="entry name" value="NUDIX"/>
    <property type="match status" value="1"/>
</dbReference>
<keyword evidence="3" id="KW-0460">Magnesium</keyword>
<evidence type="ECO:0000259" key="5">
    <source>
        <dbReference type="PROSITE" id="PS51462"/>
    </source>
</evidence>
<proteinExistence type="inferred from homology"/>
<dbReference type="PANTHER" id="PTHR43046:SF12">
    <property type="entry name" value="GDP-MANNOSE MANNOSYL HYDROLASE"/>
    <property type="match status" value="1"/>
</dbReference>
<dbReference type="PATRIC" id="fig|1354253.4.peg.2053"/>
<comment type="caution">
    <text evidence="6">The sequence shown here is derived from an EMBL/GenBank/DDBJ whole genome shotgun (WGS) entry which is preliminary data.</text>
</comment>
<dbReference type="AlphaFoldDB" id="A0A1B7I0H5"/>
<accession>A0A1B7I0H5</accession>
<dbReference type="Gene3D" id="3.90.79.10">
    <property type="entry name" value="Nucleoside Triphosphate Pyrophosphohydrolase"/>
    <property type="match status" value="1"/>
</dbReference>
<evidence type="ECO:0000313" key="6">
    <source>
        <dbReference type="EMBL" id="OAT21480.1"/>
    </source>
</evidence>
<dbReference type="GO" id="GO:0016787">
    <property type="term" value="F:hydrolase activity"/>
    <property type="evidence" value="ECO:0007669"/>
    <property type="project" value="UniProtKB-KW"/>
</dbReference>
<protein>
    <submittedName>
        <fullName evidence="6">Putative dihydroneopterin triphosphate pyrophosphohydrolase</fullName>
        <ecNumber evidence="6">3.-.-.-</ecNumber>
    </submittedName>
</protein>